<evidence type="ECO:0000256" key="3">
    <source>
        <dbReference type="PROSITE-ProRule" id="PRU00221"/>
    </source>
</evidence>
<feature type="region of interest" description="Disordered" evidence="4">
    <location>
        <begin position="1"/>
        <end position="27"/>
    </location>
</feature>
<keyword evidence="5" id="KW-0472">Membrane</keyword>
<feature type="repeat" description="WD" evidence="3">
    <location>
        <begin position="732"/>
        <end position="773"/>
    </location>
</feature>
<evidence type="ECO:0000313" key="7">
    <source>
        <dbReference type="Proteomes" id="UP000601223"/>
    </source>
</evidence>
<evidence type="ECO:0000256" key="1">
    <source>
        <dbReference type="ARBA" id="ARBA00022574"/>
    </source>
</evidence>
<reference evidence="6 7" key="1">
    <citation type="submission" date="2021-01" db="EMBL/GenBank/DDBJ databases">
        <title>Whole genome shotgun sequence of Catellatospora bangladeshensis NBRC 107357.</title>
        <authorList>
            <person name="Komaki H."/>
            <person name="Tamura T."/>
        </authorList>
    </citation>
    <scope>NUCLEOTIDE SEQUENCE [LARGE SCALE GENOMIC DNA]</scope>
    <source>
        <strain evidence="6 7">NBRC 107357</strain>
    </source>
</reference>
<dbReference type="RefSeq" id="WP_203746000.1">
    <property type="nucleotide sequence ID" value="NZ_BONF01000014.1"/>
</dbReference>
<evidence type="ECO:0000313" key="6">
    <source>
        <dbReference type="EMBL" id="GIF81532.1"/>
    </source>
</evidence>
<dbReference type="InterPro" id="IPR015943">
    <property type="entry name" value="WD40/YVTN_repeat-like_dom_sf"/>
</dbReference>
<feature type="repeat" description="WD" evidence="3">
    <location>
        <begin position="834"/>
        <end position="866"/>
    </location>
</feature>
<dbReference type="Pfam" id="PF00400">
    <property type="entry name" value="WD40"/>
    <property type="match status" value="5"/>
</dbReference>
<dbReference type="PROSITE" id="PS50082">
    <property type="entry name" value="WD_REPEATS_2"/>
    <property type="match status" value="6"/>
</dbReference>
<gene>
    <name evidence="6" type="ORF">Cba03nite_28810</name>
</gene>
<protein>
    <recommendedName>
        <fullName evidence="8">WD40 repeat domain-containing protein</fullName>
    </recommendedName>
</protein>
<keyword evidence="5" id="KW-1133">Transmembrane helix</keyword>
<feature type="transmembrane region" description="Helical" evidence="5">
    <location>
        <begin position="263"/>
        <end position="281"/>
    </location>
</feature>
<keyword evidence="5" id="KW-0812">Transmembrane</keyword>
<dbReference type="PANTHER" id="PTHR19879:SF9">
    <property type="entry name" value="TRANSCRIPTION INITIATION FACTOR TFIID SUBUNIT 5"/>
    <property type="match status" value="1"/>
</dbReference>
<dbReference type="InterPro" id="IPR019775">
    <property type="entry name" value="WD40_repeat_CS"/>
</dbReference>
<dbReference type="PROSITE" id="PS50294">
    <property type="entry name" value="WD_REPEATS_REGION"/>
    <property type="match status" value="3"/>
</dbReference>
<dbReference type="Proteomes" id="UP000601223">
    <property type="component" value="Unassembled WGS sequence"/>
</dbReference>
<accession>A0A8J3JJF0</accession>
<dbReference type="InterPro" id="IPR011047">
    <property type="entry name" value="Quinoprotein_ADH-like_sf"/>
</dbReference>
<dbReference type="EMBL" id="BONF01000014">
    <property type="protein sequence ID" value="GIF81532.1"/>
    <property type="molecule type" value="Genomic_DNA"/>
</dbReference>
<dbReference type="AlphaFoldDB" id="A0A8J3JJF0"/>
<organism evidence="6 7">
    <name type="scientific">Catellatospora bangladeshensis</name>
    <dbReference type="NCBI Taxonomy" id="310355"/>
    <lineage>
        <taxon>Bacteria</taxon>
        <taxon>Bacillati</taxon>
        <taxon>Actinomycetota</taxon>
        <taxon>Actinomycetes</taxon>
        <taxon>Micromonosporales</taxon>
        <taxon>Micromonosporaceae</taxon>
        <taxon>Catellatospora</taxon>
    </lineage>
</organism>
<dbReference type="Gene3D" id="2.130.10.10">
    <property type="entry name" value="YVTN repeat-like/Quinoprotein amine dehydrogenase"/>
    <property type="match status" value="2"/>
</dbReference>
<dbReference type="PROSITE" id="PS00678">
    <property type="entry name" value="WD_REPEATS_1"/>
    <property type="match status" value="1"/>
</dbReference>
<feature type="repeat" description="WD" evidence="3">
    <location>
        <begin position="868"/>
        <end position="909"/>
    </location>
</feature>
<name>A0A8J3JJF0_9ACTN</name>
<evidence type="ECO:0000256" key="5">
    <source>
        <dbReference type="SAM" id="Phobius"/>
    </source>
</evidence>
<feature type="repeat" description="WD" evidence="3">
    <location>
        <begin position="689"/>
        <end position="730"/>
    </location>
</feature>
<dbReference type="InterPro" id="IPR001680">
    <property type="entry name" value="WD40_rpt"/>
</dbReference>
<dbReference type="PANTHER" id="PTHR19879">
    <property type="entry name" value="TRANSCRIPTION INITIATION FACTOR TFIID"/>
    <property type="match status" value="1"/>
</dbReference>
<dbReference type="SMART" id="SM00320">
    <property type="entry name" value="WD40"/>
    <property type="match status" value="7"/>
</dbReference>
<evidence type="ECO:0000256" key="4">
    <source>
        <dbReference type="SAM" id="MobiDB-lite"/>
    </source>
</evidence>
<keyword evidence="2" id="KW-0677">Repeat</keyword>
<proteinExistence type="predicted"/>
<feature type="transmembrane region" description="Helical" evidence="5">
    <location>
        <begin position="202"/>
        <end position="225"/>
    </location>
</feature>
<feature type="transmembrane region" description="Helical" evidence="5">
    <location>
        <begin position="237"/>
        <end position="254"/>
    </location>
</feature>
<keyword evidence="7" id="KW-1185">Reference proteome</keyword>
<feature type="repeat" description="WD" evidence="3">
    <location>
        <begin position="779"/>
        <end position="820"/>
    </location>
</feature>
<evidence type="ECO:0008006" key="8">
    <source>
        <dbReference type="Google" id="ProtNLM"/>
    </source>
</evidence>
<evidence type="ECO:0000256" key="2">
    <source>
        <dbReference type="ARBA" id="ARBA00022737"/>
    </source>
</evidence>
<keyword evidence="1 3" id="KW-0853">WD repeat</keyword>
<dbReference type="CDD" id="cd00200">
    <property type="entry name" value="WD40"/>
    <property type="match status" value="1"/>
</dbReference>
<sequence length="953" mass="99849">MDTGQHLASAASPEQPPAAPGDWSDPHDHWLRHPPELASALLAERLATAAVLVTRADAEQVSREVRKRAKRRSKLWLLMLLPCLFVPVFGVLVLLAVVVYLVRSLAAFEEPIPFTLRLRPHGEGTRVVPADPDVLDSVVGRELRRLAAESGTERQVLSARLFAGPVRLGWARPAVASPPRPTMTGVGVPRLRRAPTSWNGQLLALVAVPTGMLLYAIWVYFLFIGAHPAVTGQQAQLVAYSLGPIFAALAWPALRTYTWGRGWVIPTAFAAAVIALCTFIVHGTPFYGTAIVLWAAPALIALLLSRAAPGRAALRFSPDWQRGSDHAKDAYAAALAAWASTAAARPVPPPARPVFVFGGEPASWDLLTTTLGSAVLGGGGRLAVIQLGPVACATTLAELAAARGVSVRHSGPEPRAGATGNGPQLEIVDLASVPDDAATALTGHAAAGSWLVVADAGRLAPEHVRSLLAARAAQAGLILLFAQPDSETLKLAASTAATTGFLRVREQSKAELAAGFIGPVAVEVGPLLGGAAAPGPGTAAPPWPVPVRQVADARLLGALDPADMIVVDLAADGTRQVSCVGIDPVLSWTPGPPPPTAAARARVSRPGTLVQRVAAVAAVAGVVLFAAVWFEPEPPYVGLPQTPRLVLSLPQYRGAMGIALSPDGSMVAGGSSDGRAYVWHLATGRRTELTSSTSNLNNVDFSPDGRMLAGGAGSGEVVLWDLATGESTMIMEQENSSTMTEVAFSPDGTLLAAAMSDGSIRLWDVKAAKIVAQLPDPVLNARLVGVQAIAFNPGGATLAAGYLDGSVLLWDPRKATIVARLAEPSTFAGGWQPTIAFSRDGAILAAGEPTGGIRLWDRSRGRTMATLPGSESAPVRALGFSPDGRTLVSSDGTDTIVFWEFADGKRLGTLPARLRFVTDLLFSPDGHTLIFSAVSETYDYEHVHLWDTSWFSR</sequence>
<feature type="repeat" description="WD" evidence="3">
    <location>
        <begin position="658"/>
        <end position="689"/>
    </location>
</feature>
<comment type="caution">
    <text evidence="6">The sequence shown here is derived from an EMBL/GenBank/DDBJ whole genome shotgun (WGS) entry which is preliminary data.</text>
</comment>
<feature type="transmembrane region" description="Helical" evidence="5">
    <location>
        <begin position="75"/>
        <end position="102"/>
    </location>
</feature>
<feature type="transmembrane region" description="Helical" evidence="5">
    <location>
        <begin position="287"/>
        <end position="305"/>
    </location>
</feature>
<dbReference type="SUPFAM" id="SSF50998">
    <property type="entry name" value="Quinoprotein alcohol dehydrogenase-like"/>
    <property type="match status" value="1"/>
</dbReference>